<gene>
    <name evidence="1" type="ORF">ARMSODRAFT_1026298</name>
</gene>
<keyword evidence="2" id="KW-1185">Reference proteome</keyword>
<reference evidence="2" key="1">
    <citation type="journal article" date="2017" name="Nat. Ecol. Evol.">
        <title>Genome expansion and lineage-specific genetic innovations in the forest pathogenic fungi Armillaria.</title>
        <authorList>
            <person name="Sipos G."/>
            <person name="Prasanna A.N."/>
            <person name="Walter M.C."/>
            <person name="O'Connor E."/>
            <person name="Balint B."/>
            <person name="Krizsan K."/>
            <person name="Kiss B."/>
            <person name="Hess J."/>
            <person name="Varga T."/>
            <person name="Slot J."/>
            <person name="Riley R."/>
            <person name="Boka B."/>
            <person name="Rigling D."/>
            <person name="Barry K."/>
            <person name="Lee J."/>
            <person name="Mihaltcheva S."/>
            <person name="LaButti K."/>
            <person name="Lipzen A."/>
            <person name="Waldron R."/>
            <person name="Moloney N.M."/>
            <person name="Sperisen C."/>
            <person name="Kredics L."/>
            <person name="Vagvoelgyi C."/>
            <person name="Patrignani A."/>
            <person name="Fitzpatrick D."/>
            <person name="Nagy I."/>
            <person name="Doyle S."/>
            <person name="Anderson J.B."/>
            <person name="Grigoriev I.V."/>
            <person name="Gueldener U."/>
            <person name="Muensterkoetter M."/>
            <person name="Nagy L.G."/>
        </authorList>
    </citation>
    <scope>NUCLEOTIDE SEQUENCE [LARGE SCALE GENOMIC DNA]</scope>
    <source>
        <strain evidence="2">28-4</strain>
    </source>
</reference>
<dbReference type="AlphaFoldDB" id="A0A2H3BA45"/>
<evidence type="ECO:0000313" key="1">
    <source>
        <dbReference type="EMBL" id="PBK60713.1"/>
    </source>
</evidence>
<name>A0A2H3BA45_9AGAR</name>
<sequence length="528" mass="60302">MKASCPECGLSEPSADYQDLTSLLRSGASYEDVMVDSATLHREAVHLEKEFTTLTSLLDETHRKHAKVKLALDSRNSLIRAHIRRLPRELLLEVFYHLQNESDSGLDSMRAPWICAHICSFWRETCLSSPSLFATISIDNECSIYPTTHLVSEALRLAKPHLLTIKIHRRFRVNPSFEDLFNHLALSSEYWTHVDIKIVEGYNLLRLLQGPRSLSLRHMSIEGTSPESLRTDRLSSSPLEYFSHNDLLCDVPITLRHLRHLSICIMDSKEFWDVVDAAASLETFIVLEDHFREETPTSRDAEHRRVLFRPRLRYLEFRQSWIPFTLGSVTFPSLEEFWTVSKPSNWIGQQGNSTRGLDMITEAGVQRIVDLVHRSQCSLRSFTLNSPILIPKHGSILLPSLSSIEVTFNDKSSEAAFFTLMTDTINVVPNLRCLTIHDRIIRQLGNGMVPLCLLEDGFEAMVLSRQAGSTSCLQQLKVEVHQRFTNISPHSLYITGCRETYTVWQCKKDGIDAQLIYGGFDIMCKLRN</sequence>
<evidence type="ECO:0000313" key="2">
    <source>
        <dbReference type="Proteomes" id="UP000218334"/>
    </source>
</evidence>
<proteinExistence type="predicted"/>
<protein>
    <recommendedName>
        <fullName evidence="3">F-box domain-containing protein</fullName>
    </recommendedName>
</protein>
<evidence type="ECO:0008006" key="3">
    <source>
        <dbReference type="Google" id="ProtNLM"/>
    </source>
</evidence>
<dbReference type="Proteomes" id="UP000218334">
    <property type="component" value="Unassembled WGS sequence"/>
</dbReference>
<accession>A0A2H3BA45</accession>
<dbReference type="STRING" id="1076256.A0A2H3BA45"/>
<dbReference type="EMBL" id="KZ293483">
    <property type="protein sequence ID" value="PBK60713.1"/>
    <property type="molecule type" value="Genomic_DNA"/>
</dbReference>
<organism evidence="1 2">
    <name type="scientific">Armillaria solidipes</name>
    <dbReference type="NCBI Taxonomy" id="1076256"/>
    <lineage>
        <taxon>Eukaryota</taxon>
        <taxon>Fungi</taxon>
        <taxon>Dikarya</taxon>
        <taxon>Basidiomycota</taxon>
        <taxon>Agaricomycotina</taxon>
        <taxon>Agaricomycetes</taxon>
        <taxon>Agaricomycetidae</taxon>
        <taxon>Agaricales</taxon>
        <taxon>Marasmiineae</taxon>
        <taxon>Physalacriaceae</taxon>
        <taxon>Armillaria</taxon>
    </lineage>
</organism>